<dbReference type="EMBL" id="FNZR01000014">
    <property type="protein sequence ID" value="SEL93748.1"/>
    <property type="molecule type" value="Genomic_DNA"/>
</dbReference>
<dbReference type="Proteomes" id="UP000198916">
    <property type="component" value="Unassembled WGS sequence"/>
</dbReference>
<dbReference type="InterPro" id="IPR019302">
    <property type="entry name" value="CAP12/PCTIR_TIR_dom"/>
</dbReference>
<name>A0A1H7UAN6_9SPHI</name>
<protein>
    <submittedName>
        <fullName evidence="2">Predicted nucleotide-binding protein containing TIR-like domain-containing protein</fullName>
    </submittedName>
</protein>
<gene>
    <name evidence="2" type="ORF">SAMN05421740_11451</name>
</gene>
<accession>A0A1H7UAN6</accession>
<sequence>MALNPKNVNFLFQQIAKSELRTYNSVVSQLFGYLDLEVKDNPVFDKYESEWSKWSEWIEGDNYEWSLPKNIDDTKSLTYNIYRGIAKNDQDWLINISSELFPERNFNDSIYKFNNSFIDYLGKALEDIIEANPEIEANTAKKTNNDTAFIIHGHDDTLKMEVQLLLNRAAVNSIVLHEQPDKGRTIIDKLLDETNKAGYAIALLTPDDILENEAKQARQNVILEIGYFIGLLGKERIRLIVKDGVEVPSDLQGILYEKYEASGSWKIKLLKEMQAVGIYVDMKAVVDQF</sequence>
<organism evidence="2 3">
    <name type="scientific">Parapedobacter koreensis</name>
    <dbReference type="NCBI Taxonomy" id="332977"/>
    <lineage>
        <taxon>Bacteria</taxon>
        <taxon>Pseudomonadati</taxon>
        <taxon>Bacteroidota</taxon>
        <taxon>Sphingobacteriia</taxon>
        <taxon>Sphingobacteriales</taxon>
        <taxon>Sphingobacteriaceae</taxon>
        <taxon>Parapedobacter</taxon>
    </lineage>
</organism>
<proteinExistence type="predicted"/>
<dbReference type="OrthoDB" id="5497289at2"/>
<keyword evidence="3" id="KW-1185">Reference proteome</keyword>
<dbReference type="Pfam" id="PF10137">
    <property type="entry name" value="CAP12-PCTIR_TIR"/>
    <property type="match status" value="1"/>
</dbReference>
<evidence type="ECO:0000313" key="3">
    <source>
        <dbReference type="Proteomes" id="UP000198916"/>
    </source>
</evidence>
<evidence type="ECO:0000259" key="1">
    <source>
        <dbReference type="Pfam" id="PF10137"/>
    </source>
</evidence>
<dbReference type="RefSeq" id="WP_090609218.1">
    <property type="nucleotide sequence ID" value="NZ_FNZR01000014.1"/>
</dbReference>
<dbReference type="GO" id="GO:0050135">
    <property type="term" value="F:NADP+ nucleosidase activity"/>
    <property type="evidence" value="ECO:0007669"/>
    <property type="project" value="InterPro"/>
</dbReference>
<evidence type="ECO:0000313" key="2">
    <source>
        <dbReference type="EMBL" id="SEL93748.1"/>
    </source>
</evidence>
<dbReference type="AlphaFoldDB" id="A0A1H7UAN6"/>
<reference evidence="3" key="1">
    <citation type="submission" date="2016-10" db="EMBL/GenBank/DDBJ databases">
        <authorList>
            <person name="Varghese N."/>
            <person name="Submissions S."/>
        </authorList>
    </citation>
    <scope>NUCLEOTIDE SEQUENCE [LARGE SCALE GENOMIC DNA]</scope>
    <source>
        <strain evidence="3">Jip14</strain>
    </source>
</reference>
<feature type="domain" description="CD-NTase-associated protein 12/Pycsar effector protein TIR" evidence="1">
    <location>
        <begin position="149"/>
        <end position="260"/>
    </location>
</feature>